<feature type="chain" id="PRO_5002348822" description="Leucine-rich repeat-containing N-terminal plant-type domain-containing protein" evidence="7">
    <location>
        <begin position="26"/>
        <end position="190"/>
    </location>
</feature>
<accession>A0A0D9WI26</accession>
<dbReference type="InterPro" id="IPR053211">
    <property type="entry name" value="DNA_repair-toleration"/>
</dbReference>
<dbReference type="GO" id="GO:0016020">
    <property type="term" value="C:membrane"/>
    <property type="evidence" value="ECO:0007669"/>
    <property type="project" value="UniProtKB-SubCell"/>
</dbReference>
<evidence type="ECO:0000256" key="4">
    <source>
        <dbReference type="ARBA" id="ARBA00022737"/>
    </source>
</evidence>
<reference evidence="9 10" key="1">
    <citation type="submission" date="2012-08" db="EMBL/GenBank/DDBJ databases">
        <title>Oryza genome evolution.</title>
        <authorList>
            <person name="Wing R.A."/>
        </authorList>
    </citation>
    <scope>NUCLEOTIDE SEQUENCE</scope>
</reference>
<dbReference type="HOGENOM" id="CLU_000288_18_9_1"/>
<dbReference type="SUPFAM" id="SSF52058">
    <property type="entry name" value="L domain-like"/>
    <property type="match status" value="1"/>
</dbReference>
<dbReference type="Proteomes" id="UP000032180">
    <property type="component" value="Chromosome 5"/>
</dbReference>
<dbReference type="FunFam" id="3.80.10.10:FF:000400">
    <property type="entry name" value="Nuclear pore complex protein NUP107"/>
    <property type="match status" value="1"/>
</dbReference>
<keyword evidence="10" id="KW-1185">Reference proteome</keyword>
<sequence>MAGNLAKLAAVILLVAAVASSPAEGNGDSDALTEFRRGVVDPDGALASWDPNLVDPCTWFHLVCDEDKRVTELVIGGNNIDGSIPPEFGNLENLAGLDLYNNNISGPIPPSFGKLKSLVTLRLDHNRLTGPIPNELVGLSNLSLLGVSNNDLCGTIPSSGPFEHFPPSSFANNPRLRNPGMGVYNDDSGC</sequence>
<evidence type="ECO:0000313" key="9">
    <source>
        <dbReference type="EnsemblPlants" id="LPERR05G17060.1"/>
    </source>
</evidence>
<dbReference type="Gene3D" id="3.80.10.10">
    <property type="entry name" value="Ribonuclease Inhibitor"/>
    <property type="match status" value="1"/>
</dbReference>
<proteinExistence type="predicted"/>
<reference evidence="10" key="2">
    <citation type="submission" date="2013-12" db="EMBL/GenBank/DDBJ databases">
        <authorList>
            <person name="Yu Y."/>
            <person name="Lee S."/>
            <person name="de Baynast K."/>
            <person name="Wissotski M."/>
            <person name="Liu L."/>
            <person name="Talag J."/>
            <person name="Goicoechea J."/>
            <person name="Angelova A."/>
            <person name="Jetty R."/>
            <person name="Kudrna D."/>
            <person name="Golser W."/>
            <person name="Rivera L."/>
            <person name="Zhang J."/>
            <person name="Wing R."/>
        </authorList>
    </citation>
    <scope>NUCLEOTIDE SEQUENCE</scope>
</reference>
<comment type="subcellular location">
    <subcellularLocation>
        <location evidence="1">Membrane</location>
    </subcellularLocation>
</comment>
<keyword evidence="5" id="KW-0472">Membrane</keyword>
<dbReference type="EnsemblPlants" id="LPERR05G17060.1">
    <property type="protein sequence ID" value="LPERR05G17060.1"/>
    <property type="gene ID" value="LPERR05G17060"/>
</dbReference>
<organism evidence="9 10">
    <name type="scientific">Leersia perrieri</name>
    <dbReference type="NCBI Taxonomy" id="77586"/>
    <lineage>
        <taxon>Eukaryota</taxon>
        <taxon>Viridiplantae</taxon>
        <taxon>Streptophyta</taxon>
        <taxon>Embryophyta</taxon>
        <taxon>Tracheophyta</taxon>
        <taxon>Spermatophyta</taxon>
        <taxon>Magnoliopsida</taxon>
        <taxon>Liliopsida</taxon>
        <taxon>Poales</taxon>
        <taxon>Poaceae</taxon>
        <taxon>BOP clade</taxon>
        <taxon>Oryzoideae</taxon>
        <taxon>Oryzeae</taxon>
        <taxon>Oryzinae</taxon>
        <taxon>Leersia</taxon>
    </lineage>
</organism>
<keyword evidence="2" id="KW-0433">Leucine-rich repeat</keyword>
<evidence type="ECO:0000256" key="2">
    <source>
        <dbReference type="ARBA" id="ARBA00022614"/>
    </source>
</evidence>
<evidence type="ECO:0000256" key="7">
    <source>
        <dbReference type="SAM" id="SignalP"/>
    </source>
</evidence>
<dbReference type="Pfam" id="PF13855">
    <property type="entry name" value="LRR_8"/>
    <property type="match status" value="1"/>
</dbReference>
<evidence type="ECO:0000256" key="5">
    <source>
        <dbReference type="ARBA" id="ARBA00023136"/>
    </source>
</evidence>
<evidence type="ECO:0000313" key="10">
    <source>
        <dbReference type="Proteomes" id="UP000032180"/>
    </source>
</evidence>
<dbReference type="Gramene" id="LPERR05G17060.1">
    <property type="protein sequence ID" value="LPERR05G17060.1"/>
    <property type="gene ID" value="LPERR05G17060"/>
</dbReference>
<feature type="domain" description="Leucine-rich repeat-containing N-terminal plant-type" evidence="8">
    <location>
        <begin position="26"/>
        <end position="65"/>
    </location>
</feature>
<feature type="signal peptide" evidence="7">
    <location>
        <begin position="1"/>
        <end position="25"/>
    </location>
</feature>
<dbReference type="InterPro" id="IPR001611">
    <property type="entry name" value="Leu-rich_rpt"/>
</dbReference>
<evidence type="ECO:0000259" key="8">
    <source>
        <dbReference type="Pfam" id="PF08263"/>
    </source>
</evidence>
<evidence type="ECO:0000256" key="3">
    <source>
        <dbReference type="ARBA" id="ARBA00022729"/>
    </source>
</evidence>
<name>A0A0D9WI26_9ORYZ</name>
<dbReference type="InterPro" id="IPR013210">
    <property type="entry name" value="LRR_N_plant-typ"/>
</dbReference>
<protein>
    <recommendedName>
        <fullName evidence="8">Leucine-rich repeat-containing N-terminal plant-type domain-containing protein</fullName>
    </recommendedName>
</protein>
<evidence type="ECO:0000256" key="6">
    <source>
        <dbReference type="SAM" id="MobiDB-lite"/>
    </source>
</evidence>
<dbReference type="eggNOG" id="KOG0619">
    <property type="taxonomic scope" value="Eukaryota"/>
</dbReference>
<evidence type="ECO:0000256" key="1">
    <source>
        <dbReference type="ARBA" id="ARBA00004370"/>
    </source>
</evidence>
<keyword evidence="4" id="KW-0677">Repeat</keyword>
<dbReference type="Pfam" id="PF08263">
    <property type="entry name" value="LRRNT_2"/>
    <property type="match status" value="1"/>
</dbReference>
<dbReference type="AlphaFoldDB" id="A0A0D9WI26"/>
<dbReference type="PANTHER" id="PTHR48060:SF21">
    <property type="entry name" value="L DOMAIN-LIKE PROTEIN"/>
    <property type="match status" value="1"/>
</dbReference>
<keyword evidence="3 7" id="KW-0732">Signal</keyword>
<dbReference type="PANTHER" id="PTHR48060">
    <property type="entry name" value="DNA DAMAGE-REPAIR/TOLERATION PROTEIN DRT100"/>
    <property type="match status" value="1"/>
</dbReference>
<dbReference type="InterPro" id="IPR032675">
    <property type="entry name" value="LRR_dom_sf"/>
</dbReference>
<reference evidence="9" key="3">
    <citation type="submission" date="2015-04" db="UniProtKB">
        <authorList>
            <consortium name="EnsemblPlants"/>
        </authorList>
    </citation>
    <scope>IDENTIFICATION</scope>
</reference>
<feature type="region of interest" description="Disordered" evidence="6">
    <location>
        <begin position="167"/>
        <end position="190"/>
    </location>
</feature>
<dbReference type="STRING" id="77586.A0A0D9WI26"/>